<keyword evidence="3" id="KW-0067">ATP-binding</keyword>
<dbReference type="InterPro" id="IPR050117">
    <property type="entry name" value="MAPK"/>
</dbReference>
<keyword evidence="1" id="KW-0418">Kinase</keyword>
<dbReference type="RefSeq" id="XP_002845983.1">
    <property type="nucleotide sequence ID" value="XM_002845937.1"/>
</dbReference>
<dbReference type="SMART" id="SM00220">
    <property type="entry name" value="S_TKc"/>
    <property type="match status" value="1"/>
</dbReference>
<dbReference type="HOGENOM" id="CLU_041563_0_0_1"/>
<sequence length="253" mass="29399">MAYALTEPLYPRFSNGLNPHVWKATSLTGNNVVVKLRRDAAQSAAEFQKEVSQCQRFKGAAHIRQLLDVIKDETPSKDFDRGMVLEWLPETLWDVRENGRLTKFGLAGIRKIMRDALEGIEELHAEGVIHLASPPSTGVAQPMPYRSPEILFGLRWSKEVDIWGWAMVIYEERVRVDVFHDFKLYNIPFFEQCKDSWPELDPEREEVTIRSILEYLQFPEEDIHLLERVMVPEPKARPTAKDILRQGWIITRE</sequence>
<reference evidence="6" key="1">
    <citation type="journal article" date="2012" name="MBio">
        <title>Comparative genome analysis of Trichophyton rubrum and related dermatophytes reveals candidate genes involved in infection.</title>
        <authorList>
            <person name="Martinez D.A."/>
            <person name="Oliver B.G."/>
            <person name="Graeser Y."/>
            <person name="Goldberg J.M."/>
            <person name="Li W."/>
            <person name="Martinez-Rossi N.M."/>
            <person name="Monod M."/>
            <person name="Shelest E."/>
            <person name="Barton R.C."/>
            <person name="Birch E."/>
            <person name="Brakhage A.A."/>
            <person name="Chen Z."/>
            <person name="Gurr S.J."/>
            <person name="Heiman D."/>
            <person name="Heitman J."/>
            <person name="Kosti I."/>
            <person name="Rossi A."/>
            <person name="Saif S."/>
            <person name="Samalova M."/>
            <person name="Saunders C.W."/>
            <person name="Shea T."/>
            <person name="Summerbell R.C."/>
            <person name="Xu J."/>
            <person name="Young S."/>
            <person name="Zeng Q."/>
            <person name="Birren B.W."/>
            <person name="Cuomo C.A."/>
            <person name="White T.C."/>
        </authorList>
    </citation>
    <scope>NUCLEOTIDE SEQUENCE [LARGE SCALE GENOMIC DNA]</scope>
    <source>
        <strain evidence="6">ATCC MYA-4605 / CBS 113480</strain>
    </source>
</reference>
<name>C5FT30_ARTOC</name>
<proteinExistence type="predicted"/>
<organism evidence="5 6">
    <name type="scientific">Arthroderma otae (strain ATCC MYA-4605 / CBS 113480)</name>
    <name type="common">Microsporum canis</name>
    <dbReference type="NCBI Taxonomy" id="554155"/>
    <lineage>
        <taxon>Eukaryota</taxon>
        <taxon>Fungi</taxon>
        <taxon>Dikarya</taxon>
        <taxon>Ascomycota</taxon>
        <taxon>Pezizomycotina</taxon>
        <taxon>Eurotiomycetes</taxon>
        <taxon>Eurotiomycetidae</taxon>
        <taxon>Onygenales</taxon>
        <taxon>Arthrodermataceae</taxon>
        <taxon>Microsporum</taxon>
    </lineage>
</organism>
<evidence type="ECO:0000256" key="3">
    <source>
        <dbReference type="ARBA" id="ARBA00022840"/>
    </source>
</evidence>
<keyword evidence="1" id="KW-0808">Transferase</keyword>
<dbReference type="STRING" id="554155.C5FT30"/>
<dbReference type="OrthoDB" id="4187757at2759"/>
<dbReference type="GeneID" id="9225958"/>
<dbReference type="GO" id="GO:0004674">
    <property type="term" value="F:protein serine/threonine kinase activity"/>
    <property type="evidence" value="ECO:0007669"/>
    <property type="project" value="UniProtKB-KW"/>
</dbReference>
<evidence type="ECO:0000256" key="1">
    <source>
        <dbReference type="ARBA" id="ARBA00022527"/>
    </source>
</evidence>
<dbReference type="Gene3D" id="1.10.510.10">
    <property type="entry name" value="Transferase(Phosphotransferase) domain 1"/>
    <property type="match status" value="2"/>
</dbReference>
<dbReference type="VEuPathDB" id="FungiDB:MCYG_05852"/>
<protein>
    <recommendedName>
        <fullName evidence="4">Protein kinase domain-containing protein</fullName>
    </recommendedName>
</protein>
<evidence type="ECO:0000313" key="5">
    <source>
        <dbReference type="EMBL" id="EEQ33033.1"/>
    </source>
</evidence>
<dbReference type="AlphaFoldDB" id="C5FT30"/>
<dbReference type="GO" id="GO:0005524">
    <property type="term" value="F:ATP binding"/>
    <property type="evidence" value="ECO:0007669"/>
    <property type="project" value="UniProtKB-KW"/>
</dbReference>
<gene>
    <name evidence="5" type="ORF">MCYG_05852</name>
</gene>
<keyword evidence="2" id="KW-0547">Nucleotide-binding</keyword>
<keyword evidence="1" id="KW-0723">Serine/threonine-protein kinase</keyword>
<evidence type="ECO:0000259" key="4">
    <source>
        <dbReference type="PROSITE" id="PS50011"/>
    </source>
</evidence>
<feature type="domain" description="Protein kinase" evidence="4">
    <location>
        <begin position="1"/>
        <end position="249"/>
    </location>
</feature>
<dbReference type="PANTHER" id="PTHR24055">
    <property type="entry name" value="MITOGEN-ACTIVATED PROTEIN KINASE"/>
    <property type="match status" value="1"/>
</dbReference>
<dbReference type="SUPFAM" id="SSF56112">
    <property type="entry name" value="Protein kinase-like (PK-like)"/>
    <property type="match status" value="1"/>
</dbReference>
<evidence type="ECO:0000313" key="6">
    <source>
        <dbReference type="Proteomes" id="UP000002035"/>
    </source>
</evidence>
<evidence type="ECO:0000256" key="2">
    <source>
        <dbReference type="ARBA" id="ARBA00022741"/>
    </source>
</evidence>
<dbReference type="InterPro" id="IPR011009">
    <property type="entry name" value="Kinase-like_dom_sf"/>
</dbReference>
<accession>C5FT30</accession>
<dbReference type="InterPro" id="IPR000719">
    <property type="entry name" value="Prot_kinase_dom"/>
</dbReference>
<dbReference type="Proteomes" id="UP000002035">
    <property type="component" value="Unassembled WGS sequence"/>
</dbReference>
<dbReference type="EMBL" id="DS995705">
    <property type="protein sequence ID" value="EEQ33033.1"/>
    <property type="molecule type" value="Genomic_DNA"/>
</dbReference>
<keyword evidence="6" id="KW-1185">Reference proteome</keyword>
<dbReference type="PROSITE" id="PS50011">
    <property type="entry name" value="PROTEIN_KINASE_DOM"/>
    <property type="match status" value="1"/>
</dbReference>